<dbReference type="RefSeq" id="WP_168058482.1">
    <property type="nucleotide sequence ID" value="NZ_VTOW01000001.1"/>
</dbReference>
<dbReference type="AlphaFoldDB" id="A0A7X6DN71"/>
<dbReference type="EMBL" id="VTOW01000001">
    <property type="protein sequence ID" value="NKE70217.1"/>
    <property type="molecule type" value="Genomic_DNA"/>
</dbReference>
<name>A0A7X6DN71_9BACT</name>
<evidence type="ECO:0000313" key="1">
    <source>
        <dbReference type="EMBL" id="NKE70217.1"/>
    </source>
</evidence>
<sequence>MIQKSKVRAYIREKGYRLSADVLPALKDSVQIILAGAMVYTKPQKTLHGKEILMAVSRESLLPRKESHDRRKK</sequence>
<comment type="caution">
    <text evidence="1">The sequence shown here is derived from an EMBL/GenBank/DDBJ whole genome shotgun (WGS) entry which is preliminary data.</text>
</comment>
<accession>A0A7X6DN71</accession>
<keyword evidence="2" id="KW-1185">Reference proteome</keyword>
<dbReference type="Proteomes" id="UP000534783">
    <property type="component" value="Unassembled WGS sequence"/>
</dbReference>
<organism evidence="1 2">
    <name type="scientific">Candidatus Manganitrophus noduliformans</name>
    <dbReference type="NCBI Taxonomy" id="2606439"/>
    <lineage>
        <taxon>Bacteria</taxon>
        <taxon>Pseudomonadati</taxon>
        <taxon>Nitrospirota</taxon>
        <taxon>Nitrospiria</taxon>
        <taxon>Candidatus Troglogloeales</taxon>
        <taxon>Candidatus Manganitrophaceae</taxon>
        <taxon>Candidatus Manganitrophus</taxon>
    </lineage>
</organism>
<proteinExistence type="predicted"/>
<gene>
    <name evidence="1" type="ORF">MNODULE_05595</name>
</gene>
<protein>
    <submittedName>
        <fullName evidence="1">Uncharacterized protein</fullName>
    </submittedName>
</protein>
<reference evidence="1 2" key="1">
    <citation type="journal article" date="2020" name="Nature">
        <title>Bacterial chemolithoautotrophy via manganese oxidation.</title>
        <authorList>
            <person name="Yu H."/>
            <person name="Leadbetter J.R."/>
        </authorList>
    </citation>
    <scope>NUCLEOTIDE SEQUENCE [LARGE SCALE GENOMIC DNA]</scope>
    <source>
        <strain evidence="1 2">Mn-1</strain>
    </source>
</reference>
<evidence type="ECO:0000313" key="2">
    <source>
        <dbReference type="Proteomes" id="UP000534783"/>
    </source>
</evidence>